<feature type="domain" description="CCHC-type" evidence="3">
    <location>
        <begin position="176"/>
        <end position="191"/>
    </location>
</feature>
<dbReference type="InterPro" id="IPR001878">
    <property type="entry name" value="Znf_CCHC"/>
</dbReference>
<dbReference type="EMBL" id="BEGY01000149">
    <property type="protein sequence ID" value="GAX85099.1"/>
    <property type="molecule type" value="Genomic_DNA"/>
</dbReference>
<evidence type="ECO:0000256" key="1">
    <source>
        <dbReference type="PROSITE-ProRule" id="PRU00047"/>
    </source>
</evidence>
<feature type="region of interest" description="Disordered" evidence="2">
    <location>
        <begin position="146"/>
        <end position="167"/>
    </location>
</feature>
<dbReference type="AlphaFoldDB" id="A0A250XQ72"/>
<dbReference type="SUPFAM" id="SSF143100">
    <property type="entry name" value="TTHA1013/TTHA0281-like"/>
    <property type="match status" value="1"/>
</dbReference>
<protein>
    <recommendedName>
        <fullName evidence="3">CCHC-type domain-containing protein</fullName>
    </recommendedName>
</protein>
<organism evidence="4 5">
    <name type="scientific">Chlamydomonas eustigma</name>
    <dbReference type="NCBI Taxonomy" id="1157962"/>
    <lineage>
        <taxon>Eukaryota</taxon>
        <taxon>Viridiplantae</taxon>
        <taxon>Chlorophyta</taxon>
        <taxon>core chlorophytes</taxon>
        <taxon>Chlorophyceae</taxon>
        <taxon>CS clade</taxon>
        <taxon>Chlamydomonadales</taxon>
        <taxon>Chlamydomonadaceae</taxon>
        <taxon>Chlamydomonas</taxon>
    </lineage>
</organism>
<accession>A0A250XQ72</accession>
<evidence type="ECO:0000313" key="4">
    <source>
        <dbReference type="EMBL" id="GAX85099.1"/>
    </source>
</evidence>
<reference evidence="4 5" key="1">
    <citation type="submission" date="2017-08" db="EMBL/GenBank/DDBJ databases">
        <title>Acidophilic green algal genome provides insights into adaptation to an acidic environment.</title>
        <authorList>
            <person name="Hirooka S."/>
            <person name="Hirose Y."/>
            <person name="Kanesaki Y."/>
            <person name="Higuchi S."/>
            <person name="Fujiwara T."/>
            <person name="Onuma R."/>
            <person name="Era A."/>
            <person name="Ohbayashi R."/>
            <person name="Uzuka A."/>
            <person name="Nozaki H."/>
            <person name="Yoshikawa H."/>
            <person name="Miyagishima S.Y."/>
        </authorList>
    </citation>
    <scope>NUCLEOTIDE SEQUENCE [LARGE SCALE GENOMIC DNA]</scope>
    <source>
        <strain evidence="4 5">NIES-2499</strain>
    </source>
</reference>
<comment type="caution">
    <text evidence="4">The sequence shown here is derived from an EMBL/GenBank/DDBJ whole genome shotgun (WGS) entry which is preliminary data.</text>
</comment>
<evidence type="ECO:0000256" key="2">
    <source>
        <dbReference type="SAM" id="MobiDB-lite"/>
    </source>
</evidence>
<dbReference type="InterPro" id="IPR035069">
    <property type="entry name" value="TTHA1013/TTHA0281-like"/>
</dbReference>
<dbReference type="SUPFAM" id="SSF57756">
    <property type="entry name" value="Retrovirus zinc finger-like domains"/>
    <property type="match status" value="1"/>
</dbReference>
<dbReference type="Gene3D" id="3.30.160.250">
    <property type="match status" value="1"/>
</dbReference>
<dbReference type="Proteomes" id="UP000232323">
    <property type="component" value="Unassembled WGS sequence"/>
</dbReference>
<keyword evidence="1" id="KW-0479">Metal-binding</keyword>
<keyword evidence="1" id="KW-0862">Zinc</keyword>
<evidence type="ECO:0000259" key="3">
    <source>
        <dbReference type="PROSITE" id="PS50158"/>
    </source>
</evidence>
<dbReference type="InterPro" id="IPR036875">
    <property type="entry name" value="Znf_CCHC_sf"/>
</dbReference>
<keyword evidence="5" id="KW-1185">Reference proteome</keyword>
<gene>
    <name evidence="4" type="ORF">CEUSTIGMA_g12519.t1</name>
</gene>
<dbReference type="GO" id="GO:0003676">
    <property type="term" value="F:nucleic acid binding"/>
    <property type="evidence" value="ECO:0007669"/>
    <property type="project" value="InterPro"/>
</dbReference>
<dbReference type="GO" id="GO:0008270">
    <property type="term" value="F:zinc ion binding"/>
    <property type="evidence" value="ECO:0007669"/>
    <property type="project" value="UniProtKB-KW"/>
</dbReference>
<dbReference type="Pfam" id="PF00098">
    <property type="entry name" value="zf-CCHC"/>
    <property type="match status" value="1"/>
</dbReference>
<sequence length="193" mass="21444">MHASYTNLNLKQNKAAIKETRRSLTITSFLVVITKTGATFGASLPDIPGCVATSTDLNKVKKLIEEGVWLHLSRLWELHLPLPNATTSSFDEDLEPDEQLIEASVRDSIRDLAIIRHDDVAYEATRAAESNSEDEPVEMELGMVHTSRRGRSATPHPRGRNSGEAVISKQGGRFECWHCGKRGHKQSDCPELK</sequence>
<name>A0A250XQ72_9CHLO</name>
<evidence type="ECO:0000313" key="5">
    <source>
        <dbReference type="Proteomes" id="UP000232323"/>
    </source>
</evidence>
<keyword evidence="1" id="KW-0863">Zinc-finger</keyword>
<dbReference type="PROSITE" id="PS50158">
    <property type="entry name" value="ZF_CCHC"/>
    <property type="match status" value="1"/>
</dbReference>
<dbReference type="SMART" id="SM00343">
    <property type="entry name" value="ZnF_C2HC"/>
    <property type="match status" value="1"/>
</dbReference>
<proteinExistence type="predicted"/>